<gene>
    <name evidence="1" type="ORF">M9H77_25344</name>
</gene>
<keyword evidence="2" id="KW-1185">Reference proteome</keyword>
<evidence type="ECO:0000313" key="2">
    <source>
        <dbReference type="Proteomes" id="UP001060085"/>
    </source>
</evidence>
<proteinExistence type="predicted"/>
<name>A0ACC0AAM6_CATRO</name>
<dbReference type="Proteomes" id="UP001060085">
    <property type="component" value="Linkage Group LG06"/>
</dbReference>
<reference evidence="2" key="1">
    <citation type="journal article" date="2023" name="Nat. Plants">
        <title>Single-cell RNA sequencing provides a high-resolution roadmap for understanding the multicellular compartmentation of specialized metabolism.</title>
        <authorList>
            <person name="Sun S."/>
            <person name="Shen X."/>
            <person name="Li Y."/>
            <person name="Li Y."/>
            <person name="Wang S."/>
            <person name="Li R."/>
            <person name="Zhang H."/>
            <person name="Shen G."/>
            <person name="Guo B."/>
            <person name="Wei J."/>
            <person name="Xu J."/>
            <person name="St-Pierre B."/>
            <person name="Chen S."/>
            <person name="Sun C."/>
        </authorList>
    </citation>
    <scope>NUCLEOTIDE SEQUENCE [LARGE SCALE GENOMIC DNA]</scope>
</reference>
<sequence>MLGRFTLDLDPVDKCDLGFRLVLTMGCRNLFNMGPLDSVISGSSSSSHKVLVYEDFSPHSLKPIPVSRGTQVLYPAAVNLGEGYGLSQVLDVFVFGATFLAQLVLNFLYQLVSFEWIGLIKLKAELFLKQLNDIYDTLQYNDTKKLTFAAFRFRGEAKDWWLRISEARILRNQRWIWDDFQEEFNQEYIPRWIREYREDEFQQLN</sequence>
<evidence type="ECO:0000313" key="1">
    <source>
        <dbReference type="EMBL" id="KAI5656551.1"/>
    </source>
</evidence>
<accession>A0ACC0AAM6</accession>
<protein>
    <submittedName>
        <fullName evidence="1">Uncharacterized protein</fullName>
    </submittedName>
</protein>
<dbReference type="EMBL" id="CM044706">
    <property type="protein sequence ID" value="KAI5656551.1"/>
    <property type="molecule type" value="Genomic_DNA"/>
</dbReference>
<organism evidence="1 2">
    <name type="scientific">Catharanthus roseus</name>
    <name type="common">Madagascar periwinkle</name>
    <name type="synonym">Vinca rosea</name>
    <dbReference type="NCBI Taxonomy" id="4058"/>
    <lineage>
        <taxon>Eukaryota</taxon>
        <taxon>Viridiplantae</taxon>
        <taxon>Streptophyta</taxon>
        <taxon>Embryophyta</taxon>
        <taxon>Tracheophyta</taxon>
        <taxon>Spermatophyta</taxon>
        <taxon>Magnoliopsida</taxon>
        <taxon>eudicotyledons</taxon>
        <taxon>Gunneridae</taxon>
        <taxon>Pentapetalae</taxon>
        <taxon>asterids</taxon>
        <taxon>lamiids</taxon>
        <taxon>Gentianales</taxon>
        <taxon>Apocynaceae</taxon>
        <taxon>Rauvolfioideae</taxon>
        <taxon>Vinceae</taxon>
        <taxon>Catharanthinae</taxon>
        <taxon>Catharanthus</taxon>
    </lineage>
</organism>
<comment type="caution">
    <text evidence="1">The sequence shown here is derived from an EMBL/GenBank/DDBJ whole genome shotgun (WGS) entry which is preliminary data.</text>
</comment>